<dbReference type="PANTHER" id="PTHR43332:SF2">
    <property type="entry name" value="INNER MEMBRANE TRANSPORT PERMEASE YADH"/>
    <property type="match status" value="1"/>
</dbReference>
<comment type="subcellular location">
    <subcellularLocation>
        <location evidence="1">Membrane</location>
        <topology evidence="1">Multi-pass membrane protein</topology>
    </subcellularLocation>
</comment>
<keyword evidence="2 5" id="KW-0812">Transmembrane</keyword>
<sequence length="252" mass="27629">MLGFLKEIYYVMWGDLRFMRHNLLNISVSTIMSPLLYLLAFGFGLGMVKNIDVDGIPYIAFIIPGIAALSSLSASFSAVSTRLNVQRLYYRSLDETLMCPVSIPAVVLGKSMHGVIRGLISSGIIFAIGIALSPEHLHFTPLFAISILLSCFTFAFLGVTAAFLANTHQAIALFSNLVILPMTFLCGTFFAVDGLPSVFKAVLYALPLTHSSVTARASSLGWDFPWMSLFVLLCFCVAFFSINVYLIKIKKV</sequence>
<dbReference type="PIRSF" id="PIRSF006648">
    <property type="entry name" value="DrrB"/>
    <property type="match status" value="1"/>
</dbReference>
<accession>A0A0A7LCA3</accession>
<gene>
    <name evidence="7" type="ORF">Mpt1_c07090</name>
</gene>
<dbReference type="GeneID" id="31879548"/>
<keyword evidence="4 5" id="KW-0472">Membrane</keyword>
<dbReference type="EMBL" id="CP010070">
    <property type="protein sequence ID" value="AIZ56593.1"/>
    <property type="molecule type" value="Genomic_DNA"/>
</dbReference>
<dbReference type="KEGG" id="mear:Mpt1_c07090"/>
<evidence type="ECO:0000256" key="5">
    <source>
        <dbReference type="SAM" id="Phobius"/>
    </source>
</evidence>
<dbReference type="STRING" id="1577791.Mpt1_c07090"/>
<reference evidence="7 8" key="1">
    <citation type="journal article" date="2014" name="Appl. Environ. Microbiol.">
        <title>Comparative Genome Analysis of 'Candidatus Methanoplasma termitum' Indicates a New Mode of Energy Metabolism in the Seventh Order of Methanogens.</title>
        <authorList>
            <person name="Lang K."/>
            <person name="Schuldes J."/>
            <person name="Klingl A."/>
            <person name="Poehlein A."/>
            <person name="Daniel R."/>
            <person name="Brune A."/>
        </authorList>
    </citation>
    <scope>NUCLEOTIDE SEQUENCE [LARGE SCALE GENOMIC DNA]</scope>
    <source>
        <strain evidence="8">Mpt1</strain>
    </source>
</reference>
<dbReference type="RefSeq" id="WP_082007238.1">
    <property type="nucleotide sequence ID" value="NZ_CP010070.1"/>
</dbReference>
<name>A0A0A7LCA3_9ARCH</name>
<keyword evidence="3 5" id="KW-1133">Transmembrane helix</keyword>
<feature type="transmembrane region" description="Helical" evidence="5">
    <location>
        <begin position="114"/>
        <end position="133"/>
    </location>
</feature>
<dbReference type="GO" id="GO:0043190">
    <property type="term" value="C:ATP-binding cassette (ABC) transporter complex"/>
    <property type="evidence" value="ECO:0007669"/>
    <property type="project" value="InterPro"/>
</dbReference>
<dbReference type="InterPro" id="IPR047817">
    <property type="entry name" value="ABC2_TM_bact-type"/>
</dbReference>
<evidence type="ECO:0000256" key="3">
    <source>
        <dbReference type="ARBA" id="ARBA00022989"/>
    </source>
</evidence>
<keyword evidence="8" id="KW-1185">Reference proteome</keyword>
<evidence type="ECO:0000313" key="7">
    <source>
        <dbReference type="EMBL" id="AIZ56593.1"/>
    </source>
</evidence>
<dbReference type="Proteomes" id="UP000030787">
    <property type="component" value="Chromosome"/>
</dbReference>
<dbReference type="PANTHER" id="PTHR43332">
    <property type="entry name" value="INNER MEMBRANE TRANSPORT PERMEASE YADH-RELATED"/>
    <property type="match status" value="1"/>
</dbReference>
<dbReference type="PRINTS" id="PR00164">
    <property type="entry name" value="ABC2TRNSPORT"/>
</dbReference>
<organism evidence="7 8">
    <name type="scientific">Candidatus Methanoplasma termitum</name>
    <dbReference type="NCBI Taxonomy" id="1577791"/>
    <lineage>
        <taxon>Archaea</taxon>
        <taxon>Methanobacteriati</taxon>
        <taxon>Thermoplasmatota</taxon>
        <taxon>Thermoplasmata</taxon>
        <taxon>Methanomassiliicoccales</taxon>
        <taxon>Methanomassiliicoccaceae</taxon>
        <taxon>Candidatus Methanoplasma</taxon>
    </lineage>
</organism>
<dbReference type="InterPro" id="IPR013525">
    <property type="entry name" value="ABC2_TM"/>
</dbReference>
<evidence type="ECO:0000256" key="1">
    <source>
        <dbReference type="ARBA" id="ARBA00004141"/>
    </source>
</evidence>
<dbReference type="OrthoDB" id="147058at2157"/>
<feature type="transmembrane region" description="Helical" evidence="5">
    <location>
        <begin position="55"/>
        <end position="79"/>
    </location>
</feature>
<dbReference type="GO" id="GO:0140359">
    <property type="term" value="F:ABC-type transporter activity"/>
    <property type="evidence" value="ECO:0007669"/>
    <property type="project" value="InterPro"/>
</dbReference>
<feature type="domain" description="ABC transmembrane type-2" evidence="6">
    <location>
        <begin position="25"/>
        <end position="250"/>
    </location>
</feature>
<evidence type="ECO:0000259" key="6">
    <source>
        <dbReference type="PROSITE" id="PS51012"/>
    </source>
</evidence>
<dbReference type="InterPro" id="IPR052522">
    <property type="entry name" value="ABC-2_transport_permease"/>
</dbReference>
<dbReference type="AlphaFoldDB" id="A0A0A7LCA3"/>
<feature type="transmembrane region" description="Helical" evidence="5">
    <location>
        <begin position="21"/>
        <end position="43"/>
    </location>
</feature>
<evidence type="ECO:0000313" key="8">
    <source>
        <dbReference type="Proteomes" id="UP000030787"/>
    </source>
</evidence>
<proteinExistence type="predicted"/>
<dbReference type="HOGENOM" id="CLU_039483_3_2_2"/>
<feature type="transmembrane region" description="Helical" evidence="5">
    <location>
        <begin position="226"/>
        <end position="247"/>
    </location>
</feature>
<protein>
    <submittedName>
        <fullName evidence="7">ABC-2 type transporter</fullName>
    </submittedName>
</protein>
<evidence type="ECO:0000256" key="4">
    <source>
        <dbReference type="ARBA" id="ARBA00023136"/>
    </source>
</evidence>
<dbReference type="Pfam" id="PF01061">
    <property type="entry name" value="ABC2_membrane"/>
    <property type="match status" value="1"/>
</dbReference>
<dbReference type="PROSITE" id="PS51012">
    <property type="entry name" value="ABC_TM2"/>
    <property type="match status" value="1"/>
</dbReference>
<feature type="transmembrane region" description="Helical" evidence="5">
    <location>
        <begin position="171"/>
        <end position="192"/>
    </location>
</feature>
<feature type="transmembrane region" description="Helical" evidence="5">
    <location>
        <begin position="139"/>
        <end position="164"/>
    </location>
</feature>
<dbReference type="InterPro" id="IPR000412">
    <property type="entry name" value="ABC_2_transport"/>
</dbReference>
<evidence type="ECO:0000256" key="2">
    <source>
        <dbReference type="ARBA" id="ARBA00022692"/>
    </source>
</evidence>